<sequence length="110" mass="12214">MTETAAVVEAPAGSRHATWFRIVAIAEAVSWTGLLIGMLFKYVLSDNEIGVQIFGPIHGGIFIAYVLTVAVVRKPLRWTWPTTLLALAASIPPLFTWFFELWANRTNRLG</sequence>
<dbReference type="OrthoDB" id="3396203at2"/>
<organism evidence="8 9">
    <name type="scientific">Kribbella caucasensis</name>
    <dbReference type="NCBI Taxonomy" id="2512215"/>
    <lineage>
        <taxon>Bacteria</taxon>
        <taxon>Bacillati</taxon>
        <taxon>Actinomycetota</taxon>
        <taxon>Actinomycetes</taxon>
        <taxon>Propionibacteriales</taxon>
        <taxon>Kribbellaceae</taxon>
        <taxon>Kribbella</taxon>
    </lineage>
</organism>
<feature type="transmembrane region" description="Helical" evidence="6">
    <location>
        <begin position="84"/>
        <end position="103"/>
    </location>
</feature>
<protein>
    <submittedName>
        <fullName evidence="8">Integral membrane protein</fullName>
    </submittedName>
</protein>
<dbReference type="PANTHER" id="PTHR40077">
    <property type="entry name" value="MEMBRANE PROTEIN-RELATED"/>
    <property type="match status" value="1"/>
</dbReference>
<evidence type="ECO:0000256" key="1">
    <source>
        <dbReference type="ARBA" id="ARBA00004651"/>
    </source>
</evidence>
<dbReference type="PANTHER" id="PTHR40077:SF1">
    <property type="entry name" value="MEMBRANE PROTEIN"/>
    <property type="match status" value="1"/>
</dbReference>
<keyword evidence="2" id="KW-1003">Cell membrane</keyword>
<dbReference type="Pfam" id="PF12823">
    <property type="entry name" value="DUF3817"/>
    <property type="match status" value="1"/>
</dbReference>
<evidence type="ECO:0000256" key="4">
    <source>
        <dbReference type="ARBA" id="ARBA00022989"/>
    </source>
</evidence>
<feature type="transmembrane region" description="Helical" evidence="6">
    <location>
        <begin position="49"/>
        <end position="72"/>
    </location>
</feature>
<dbReference type="RefSeq" id="WP_133797947.1">
    <property type="nucleotide sequence ID" value="NZ_SNWQ01000001.1"/>
</dbReference>
<accession>A0A4R6KRE4</accession>
<dbReference type="GO" id="GO:0005886">
    <property type="term" value="C:plasma membrane"/>
    <property type="evidence" value="ECO:0007669"/>
    <property type="project" value="UniProtKB-SubCell"/>
</dbReference>
<keyword evidence="4 6" id="KW-1133">Transmembrane helix</keyword>
<evidence type="ECO:0000256" key="6">
    <source>
        <dbReference type="SAM" id="Phobius"/>
    </source>
</evidence>
<dbReference type="AlphaFoldDB" id="A0A4R6KRE4"/>
<keyword evidence="9" id="KW-1185">Reference proteome</keyword>
<evidence type="ECO:0000313" key="8">
    <source>
        <dbReference type="EMBL" id="TDO54343.1"/>
    </source>
</evidence>
<reference evidence="8 9" key="1">
    <citation type="submission" date="2019-03" db="EMBL/GenBank/DDBJ databases">
        <title>Genomic Encyclopedia of Type Strains, Phase III (KMG-III): the genomes of soil and plant-associated and newly described type strains.</title>
        <authorList>
            <person name="Whitman W."/>
        </authorList>
    </citation>
    <scope>NUCLEOTIDE SEQUENCE [LARGE SCALE GENOMIC DNA]</scope>
    <source>
        <strain evidence="8 9">VKM Ac-2527</strain>
    </source>
</reference>
<dbReference type="InterPro" id="IPR023845">
    <property type="entry name" value="DUF3817_TM"/>
</dbReference>
<feature type="transmembrane region" description="Helical" evidence="6">
    <location>
        <begin position="22"/>
        <end position="43"/>
    </location>
</feature>
<gene>
    <name evidence="8" type="ORF">EV643_101125</name>
</gene>
<evidence type="ECO:0000256" key="2">
    <source>
        <dbReference type="ARBA" id="ARBA00022475"/>
    </source>
</evidence>
<keyword evidence="3 6" id="KW-0812">Transmembrane</keyword>
<comment type="caution">
    <text evidence="8">The sequence shown here is derived from an EMBL/GenBank/DDBJ whole genome shotgun (WGS) entry which is preliminary data.</text>
</comment>
<dbReference type="Proteomes" id="UP000295388">
    <property type="component" value="Unassembled WGS sequence"/>
</dbReference>
<dbReference type="EMBL" id="SNWQ01000001">
    <property type="protein sequence ID" value="TDO54343.1"/>
    <property type="molecule type" value="Genomic_DNA"/>
</dbReference>
<proteinExistence type="predicted"/>
<dbReference type="NCBIfam" id="TIGR03954">
    <property type="entry name" value="integ_memb_HG"/>
    <property type="match status" value="1"/>
</dbReference>
<feature type="domain" description="DUF3817" evidence="7">
    <location>
        <begin position="18"/>
        <end position="105"/>
    </location>
</feature>
<comment type="subcellular location">
    <subcellularLocation>
        <location evidence="1">Cell membrane</location>
        <topology evidence="1">Multi-pass membrane protein</topology>
    </subcellularLocation>
</comment>
<name>A0A4R6KRE4_9ACTN</name>
<evidence type="ECO:0000313" key="9">
    <source>
        <dbReference type="Proteomes" id="UP000295388"/>
    </source>
</evidence>
<evidence type="ECO:0000256" key="3">
    <source>
        <dbReference type="ARBA" id="ARBA00022692"/>
    </source>
</evidence>
<evidence type="ECO:0000259" key="7">
    <source>
        <dbReference type="Pfam" id="PF12823"/>
    </source>
</evidence>
<keyword evidence="5 6" id="KW-0472">Membrane</keyword>
<evidence type="ECO:0000256" key="5">
    <source>
        <dbReference type="ARBA" id="ARBA00023136"/>
    </source>
</evidence>